<dbReference type="AlphaFoldDB" id="L1NH20"/>
<dbReference type="STRING" id="1127696.HMPREF9134_00362"/>
<protein>
    <recommendedName>
        <fullName evidence="9">CvpA family protein</fullName>
    </recommendedName>
</protein>
<dbReference type="EMBL" id="AMEQ01000012">
    <property type="protein sequence ID" value="EKY02626.1"/>
    <property type="molecule type" value="Genomic_DNA"/>
</dbReference>
<keyword evidence="4 6" id="KW-0472">Membrane</keyword>
<dbReference type="GO" id="GO:0009403">
    <property type="term" value="P:toxin biosynthetic process"/>
    <property type="evidence" value="ECO:0007669"/>
    <property type="project" value="InterPro"/>
</dbReference>
<feature type="transmembrane region" description="Helical" evidence="6">
    <location>
        <begin position="101"/>
        <end position="122"/>
    </location>
</feature>
<evidence type="ECO:0008006" key="9">
    <source>
        <dbReference type="Google" id="ProtNLM"/>
    </source>
</evidence>
<keyword evidence="2 6" id="KW-0812">Transmembrane</keyword>
<evidence type="ECO:0000256" key="1">
    <source>
        <dbReference type="ARBA" id="ARBA00004141"/>
    </source>
</evidence>
<dbReference type="RefSeq" id="WP_005468515.1">
    <property type="nucleotide sequence ID" value="NZ_KB291042.1"/>
</dbReference>
<feature type="region of interest" description="Disordered" evidence="5">
    <location>
        <begin position="166"/>
        <end position="187"/>
    </location>
</feature>
<comment type="caution">
    <text evidence="7">The sequence shown here is derived from an EMBL/GenBank/DDBJ whole genome shotgun (WGS) entry which is preliminary data.</text>
</comment>
<dbReference type="GO" id="GO:0016020">
    <property type="term" value="C:membrane"/>
    <property type="evidence" value="ECO:0007669"/>
    <property type="project" value="UniProtKB-SubCell"/>
</dbReference>
<evidence type="ECO:0000256" key="5">
    <source>
        <dbReference type="SAM" id="MobiDB-lite"/>
    </source>
</evidence>
<name>L1NH20_9PORP</name>
<evidence type="ECO:0000256" key="4">
    <source>
        <dbReference type="ARBA" id="ARBA00023136"/>
    </source>
</evidence>
<evidence type="ECO:0000256" key="2">
    <source>
        <dbReference type="ARBA" id="ARBA00022692"/>
    </source>
</evidence>
<feature type="transmembrane region" description="Helical" evidence="6">
    <location>
        <begin position="60"/>
        <end position="79"/>
    </location>
</feature>
<comment type="subcellular location">
    <subcellularLocation>
        <location evidence="1">Membrane</location>
        <topology evidence="1">Multi-pass membrane protein</topology>
    </subcellularLocation>
</comment>
<evidence type="ECO:0000313" key="8">
    <source>
        <dbReference type="Proteomes" id="UP000010408"/>
    </source>
</evidence>
<dbReference type="PATRIC" id="fig|1127696.3.peg.310"/>
<proteinExistence type="predicted"/>
<gene>
    <name evidence="7" type="ORF">HMPREF9134_00362</name>
</gene>
<organism evidence="7 8">
    <name type="scientific">Porphyromonas catoniae F0037</name>
    <dbReference type="NCBI Taxonomy" id="1127696"/>
    <lineage>
        <taxon>Bacteria</taxon>
        <taxon>Pseudomonadati</taxon>
        <taxon>Bacteroidota</taxon>
        <taxon>Bacteroidia</taxon>
        <taxon>Bacteroidales</taxon>
        <taxon>Porphyromonadaceae</taxon>
        <taxon>Porphyromonas</taxon>
    </lineage>
</organism>
<sequence>MNQLDIFLGGVVLLFTLGGLFGGAVYRVVQVAALVIAFRESWRITPWIESLIEGFVGHPLGGWGFLIPLVSFTIVYFVIRSLGKWFSSLTKGTFLWVIDKLLGLLLGLLVGVYLMGYGCLLFEGIFPTPPYNSSNSTPPSVRQRSMLYPKLIHAVEDIRVAKTLLFGGEKEEPQETTPAPSPKKKER</sequence>
<dbReference type="Proteomes" id="UP000010408">
    <property type="component" value="Unassembled WGS sequence"/>
</dbReference>
<accession>L1NH20</accession>
<reference evidence="7 8" key="1">
    <citation type="submission" date="2012-05" db="EMBL/GenBank/DDBJ databases">
        <authorList>
            <person name="Weinstock G."/>
            <person name="Sodergren E."/>
            <person name="Lobos E.A."/>
            <person name="Fulton L."/>
            <person name="Fulton R."/>
            <person name="Courtney L."/>
            <person name="Fronick C."/>
            <person name="O'Laughlin M."/>
            <person name="Godfrey J."/>
            <person name="Wilson R.M."/>
            <person name="Miner T."/>
            <person name="Farmer C."/>
            <person name="Delehaunty K."/>
            <person name="Cordes M."/>
            <person name="Minx P."/>
            <person name="Tomlinson C."/>
            <person name="Chen J."/>
            <person name="Wollam A."/>
            <person name="Pepin K.H."/>
            <person name="Bhonagiri V."/>
            <person name="Zhang X."/>
            <person name="Suruliraj S."/>
            <person name="Warren W."/>
            <person name="Mitreva M."/>
            <person name="Mardis E.R."/>
            <person name="Wilson R.K."/>
        </authorList>
    </citation>
    <scope>NUCLEOTIDE SEQUENCE [LARGE SCALE GENOMIC DNA]</scope>
    <source>
        <strain evidence="7 8">F0037</strain>
    </source>
</reference>
<dbReference type="InterPro" id="IPR003825">
    <property type="entry name" value="Colicin-V_CvpA"/>
</dbReference>
<dbReference type="HOGENOM" id="CLU_103325_0_0_10"/>
<dbReference type="Pfam" id="PF02674">
    <property type="entry name" value="Colicin_V"/>
    <property type="match status" value="1"/>
</dbReference>
<evidence type="ECO:0000256" key="3">
    <source>
        <dbReference type="ARBA" id="ARBA00022989"/>
    </source>
</evidence>
<keyword evidence="3 6" id="KW-1133">Transmembrane helix</keyword>
<feature type="transmembrane region" description="Helical" evidence="6">
    <location>
        <begin position="6"/>
        <end position="39"/>
    </location>
</feature>
<evidence type="ECO:0000313" key="7">
    <source>
        <dbReference type="EMBL" id="EKY02626.1"/>
    </source>
</evidence>
<evidence type="ECO:0000256" key="6">
    <source>
        <dbReference type="SAM" id="Phobius"/>
    </source>
</evidence>